<name>A0A511DS03_9PSEU</name>
<dbReference type="InterPro" id="IPR045863">
    <property type="entry name" value="CorA_TM1_TM2"/>
</dbReference>
<keyword evidence="3" id="KW-0813">Transport</keyword>
<reference evidence="10 11" key="1">
    <citation type="submission" date="2019-07" db="EMBL/GenBank/DDBJ databases">
        <title>Whole genome shotgun sequence of Pseudonocardia sulfidoxydans NBRC 16205.</title>
        <authorList>
            <person name="Hosoyama A."/>
            <person name="Uohara A."/>
            <person name="Ohji S."/>
            <person name="Ichikawa N."/>
        </authorList>
    </citation>
    <scope>NUCLEOTIDE SEQUENCE [LARGE SCALE GENOMIC DNA]</scope>
    <source>
        <strain evidence="10 11">NBRC 16205</strain>
    </source>
</reference>
<evidence type="ECO:0000256" key="5">
    <source>
        <dbReference type="ARBA" id="ARBA00022692"/>
    </source>
</evidence>
<gene>
    <name evidence="10" type="ORF">PSU4_47820</name>
</gene>
<evidence type="ECO:0000256" key="9">
    <source>
        <dbReference type="SAM" id="Phobius"/>
    </source>
</evidence>
<dbReference type="Pfam" id="PF01544">
    <property type="entry name" value="CorA"/>
    <property type="match status" value="1"/>
</dbReference>
<dbReference type="CDD" id="cd12822">
    <property type="entry name" value="TmCorA-like"/>
    <property type="match status" value="1"/>
</dbReference>
<comment type="subcellular location">
    <subcellularLocation>
        <location evidence="1">Cell membrane</location>
        <topology evidence="1">Multi-pass membrane protein</topology>
    </subcellularLocation>
</comment>
<keyword evidence="7 9" id="KW-0472">Membrane</keyword>
<dbReference type="AlphaFoldDB" id="A0A511DS03"/>
<dbReference type="Gene3D" id="3.30.460.20">
    <property type="entry name" value="CorA soluble domain-like"/>
    <property type="match status" value="1"/>
</dbReference>
<accession>A0A511DS03</accession>
<dbReference type="GO" id="GO:0015095">
    <property type="term" value="F:magnesium ion transmembrane transporter activity"/>
    <property type="evidence" value="ECO:0007669"/>
    <property type="project" value="TreeGrafter"/>
</dbReference>
<keyword evidence="6 9" id="KW-1133">Transmembrane helix</keyword>
<evidence type="ECO:0000256" key="1">
    <source>
        <dbReference type="ARBA" id="ARBA00004651"/>
    </source>
</evidence>
<dbReference type="EMBL" id="BJVJ01000065">
    <property type="protein sequence ID" value="GEL25828.1"/>
    <property type="molecule type" value="Genomic_DNA"/>
</dbReference>
<feature type="region of interest" description="Disordered" evidence="8">
    <location>
        <begin position="1"/>
        <end position="31"/>
    </location>
</feature>
<dbReference type="PANTHER" id="PTHR46494">
    <property type="entry name" value="CORA FAMILY METAL ION TRANSPORTER (EUROFUNG)"/>
    <property type="match status" value="1"/>
</dbReference>
<dbReference type="Proteomes" id="UP000321685">
    <property type="component" value="Unassembled WGS sequence"/>
</dbReference>
<evidence type="ECO:0000256" key="8">
    <source>
        <dbReference type="SAM" id="MobiDB-lite"/>
    </source>
</evidence>
<dbReference type="InterPro" id="IPR045861">
    <property type="entry name" value="CorA_cytoplasmic_dom"/>
</dbReference>
<evidence type="ECO:0000256" key="2">
    <source>
        <dbReference type="ARBA" id="ARBA00009765"/>
    </source>
</evidence>
<dbReference type="GO" id="GO:0000287">
    <property type="term" value="F:magnesium ion binding"/>
    <property type="evidence" value="ECO:0007669"/>
    <property type="project" value="TreeGrafter"/>
</dbReference>
<proteinExistence type="inferred from homology"/>
<comment type="similarity">
    <text evidence="2">Belongs to the CorA metal ion transporter (MIT) (TC 1.A.35) family.</text>
</comment>
<keyword evidence="4" id="KW-1003">Cell membrane</keyword>
<evidence type="ECO:0000313" key="11">
    <source>
        <dbReference type="Proteomes" id="UP000321685"/>
    </source>
</evidence>
<sequence length="359" mass="39547">MTGPHATPRTRPADGDPQTPGPHATSVTTAVPPRCATRTRLYRGGALVDEGFPAERISEHLAARDDSVVWLDLHDPDEDDLAILVAEFGLHPLAVEDAAVDEQRPKVDRYRTHLFVNLYAVEVPDGGCELLTSEMSAFVTPRALITVRKADFDIDVVETRWDAAADLAQDGVGFLVHGWLDAVVDGHHRAAQQLDDLADELEEALFDPGHDVDVRRRGFELRTSLAALRRVTVPMREVLARLLRDDEHIRLARPSMAPYFEDVHDHALGAAETVDATRDHVATILDSYATEQGNELNVITRKLAAWAAIIAVPTAITGWYGQNVPYPGFDQPWGFVTSTALIVVLAGVIYLALRRKGWL</sequence>
<dbReference type="InterPro" id="IPR002523">
    <property type="entry name" value="MgTranspt_CorA/ZnTranspt_ZntB"/>
</dbReference>
<evidence type="ECO:0000256" key="4">
    <source>
        <dbReference type="ARBA" id="ARBA00022475"/>
    </source>
</evidence>
<dbReference type="OrthoDB" id="9803416at2"/>
<dbReference type="PANTHER" id="PTHR46494:SF1">
    <property type="entry name" value="CORA FAMILY METAL ION TRANSPORTER (EUROFUNG)"/>
    <property type="match status" value="1"/>
</dbReference>
<evidence type="ECO:0000256" key="7">
    <source>
        <dbReference type="ARBA" id="ARBA00023136"/>
    </source>
</evidence>
<feature type="transmembrane region" description="Helical" evidence="9">
    <location>
        <begin position="303"/>
        <end position="321"/>
    </location>
</feature>
<evidence type="ECO:0000256" key="3">
    <source>
        <dbReference type="ARBA" id="ARBA00022448"/>
    </source>
</evidence>
<keyword evidence="11" id="KW-1185">Reference proteome</keyword>
<feature type="transmembrane region" description="Helical" evidence="9">
    <location>
        <begin position="333"/>
        <end position="353"/>
    </location>
</feature>
<protein>
    <submittedName>
        <fullName evidence="10">Magnesium transporter CorA</fullName>
    </submittedName>
</protein>
<dbReference type="GO" id="GO:0005886">
    <property type="term" value="C:plasma membrane"/>
    <property type="evidence" value="ECO:0007669"/>
    <property type="project" value="UniProtKB-SubCell"/>
</dbReference>
<organism evidence="10 11">
    <name type="scientific">Pseudonocardia sulfidoxydans NBRC 16205</name>
    <dbReference type="NCBI Taxonomy" id="1223511"/>
    <lineage>
        <taxon>Bacteria</taxon>
        <taxon>Bacillati</taxon>
        <taxon>Actinomycetota</taxon>
        <taxon>Actinomycetes</taxon>
        <taxon>Pseudonocardiales</taxon>
        <taxon>Pseudonocardiaceae</taxon>
        <taxon>Pseudonocardia</taxon>
    </lineage>
</organism>
<dbReference type="GO" id="GO:0015087">
    <property type="term" value="F:cobalt ion transmembrane transporter activity"/>
    <property type="evidence" value="ECO:0007669"/>
    <property type="project" value="TreeGrafter"/>
</dbReference>
<evidence type="ECO:0000256" key="6">
    <source>
        <dbReference type="ARBA" id="ARBA00022989"/>
    </source>
</evidence>
<dbReference type="SUPFAM" id="SSF144083">
    <property type="entry name" value="Magnesium transport protein CorA, transmembrane region"/>
    <property type="match status" value="1"/>
</dbReference>
<dbReference type="Gene3D" id="1.20.58.340">
    <property type="entry name" value="Magnesium transport protein CorA, transmembrane region"/>
    <property type="match status" value="2"/>
</dbReference>
<keyword evidence="5 9" id="KW-0812">Transmembrane</keyword>
<dbReference type="GO" id="GO:0050897">
    <property type="term" value="F:cobalt ion binding"/>
    <property type="evidence" value="ECO:0007669"/>
    <property type="project" value="TreeGrafter"/>
</dbReference>
<evidence type="ECO:0000313" key="10">
    <source>
        <dbReference type="EMBL" id="GEL25828.1"/>
    </source>
</evidence>
<comment type="caution">
    <text evidence="10">The sequence shown here is derived from an EMBL/GenBank/DDBJ whole genome shotgun (WGS) entry which is preliminary data.</text>
</comment>
<dbReference type="SUPFAM" id="SSF143865">
    <property type="entry name" value="CorA soluble domain-like"/>
    <property type="match status" value="1"/>
</dbReference>